<keyword evidence="3" id="KW-1185">Reference proteome</keyword>
<accession>A0ABD2YNS1</accession>
<dbReference type="SUPFAM" id="SSF81383">
    <property type="entry name" value="F-box domain"/>
    <property type="match status" value="1"/>
</dbReference>
<dbReference type="Proteomes" id="UP001630127">
    <property type="component" value="Unassembled WGS sequence"/>
</dbReference>
<gene>
    <name evidence="2" type="ORF">ACH5RR_032977</name>
</gene>
<dbReference type="InterPro" id="IPR036047">
    <property type="entry name" value="F-box-like_dom_sf"/>
</dbReference>
<sequence length="122" mass="14030">MAESSGNCSAPELPRHLIHHILSFLSCRESAKASILSKAWFWAWQTRPELEFNSDIYTSKKLIQVGSMWYFSLSEIHKIEICEELFEQIKKTLKPYSRQGICVDTVNLTIGLIADSQWNPLV</sequence>
<organism evidence="2 3">
    <name type="scientific">Cinchona calisaya</name>
    <dbReference type="NCBI Taxonomy" id="153742"/>
    <lineage>
        <taxon>Eukaryota</taxon>
        <taxon>Viridiplantae</taxon>
        <taxon>Streptophyta</taxon>
        <taxon>Embryophyta</taxon>
        <taxon>Tracheophyta</taxon>
        <taxon>Spermatophyta</taxon>
        <taxon>Magnoliopsida</taxon>
        <taxon>eudicotyledons</taxon>
        <taxon>Gunneridae</taxon>
        <taxon>Pentapetalae</taxon>
        <taxon>asterids</taxon>
        <taxon>lamiids</taxon>
        <taxon>Gentianales</taxon>
        <taxon>Rubiaceae</taxon>
        <taxon>Cinchonoideae</taxon>
        <taxon>Cinchoneae</taxon>
        <taxon>Cinchona</taxon>
    </lineage>
</organism>
<name>A0ABD2YNS1_9GENT</name>
<protein>
    <recommendedName>
        <fullName evidence="1">F-box domain-containing protein</fullName>
    </recommendedName>
</protein>
<proteinExistence type="predicted"/>
<dbReference type="InterPro" id="IPR001810">
    <property type="entry name" value="F-box_dom"/>
</dbReference>
<evidence type="ECO:0000259" key="1">
    <source>
        <dbReference type="Pfam" id="PF00646"/>
    </source>
</evidence>
<dbReference type="EMBL" id="JBJUIK010000013">
    <property type="protein sequence ID" value="KAL3507595.1"/>
    <property type="molecule type" value="Genomic_DNA"/>
</dbReference>
<evidence type="ECO:0000313" key="2">
    <source>
        <dbReference type="EMBL" id="KAL3507595.1"/>
    </source>
</evidence>
<evidence type="ECO:0000313" key="3">
    <source>
        <dbReference type="Proteomes" id="UP001630127"/>
    </source>
</evidence>
<comment type="caution">
    <text evidence="2">The sequence shown here is derived from an EMBL/GenBank/DDBJ whole genome shotgun (WGS) entry which is preliminary data.</text>
</comment>
<dbReference type="AlphaFoldDB" id="A0ABD2YNS1"/>
<dbReference type="Pfam" id="PF00646">
    <property type="entry name" value="F-box"/>
    <property type="match status" value="1"/>
</dbReference>
<feature type="domain" description="F-box" evidence="1">
    <location>
        <begin position="12"/>
        <end position="40"/>
    </location>
</feature>
<reference evidence="2 3" key="1">
    <citation type="submission" date="2024-11" db="EMBL/GenBank/DDBJ databases">
        <title>A near-complete genome assembly of Cinchona calisaya.</title>
        <authorList>
            <person name="Lian D.C."/>
            <person name="Zhao X.W."/>
            <person name="Wei L."/>
        </authorList>
    </citation>
    <scope>NUCLEOTIDE SEQUENCE [LARGE SCALE GENOMIC DNA]</scope>
    <source>
        <tissue evidence="2">Nenye</tissue>
    </source>
</reference>